<dbReference type="PANTHER" id="PTHR43096">
    <property type="entry name" value="DNAJ HOMOLOG 1, MITOCHONDRIAL-RELATED"/>
    <property type="match status" value="1"/>
</dbReference>
<dbReference type="InterPro" id="IPR036869">
    <property type="entry name" value="J_dom_sf"/>
</dbReference>
<dbReference type="AlphaFoldDB" id="A0A1C0YMX0"/>
<dbReference type="SUPFAM" id="SSF49493">
    <property type="entry name" value="HSP40/DnaJ peptide-binding domain"/>
    <property type="match status" value="2"/>
</dbReference>
<keyword evidence="5" id="KW-0862">Zinc</keyword>
<evidence type="ECO:0000256" key="3">
    <source>
        <dbReference type="ARBA" id="ARBA00022737"/>
    </source>
</evidence>
<dbReference type="Pfam" id="PF01556">
    <property type="entry name" value="DnaJ_C"/>
    <property type="match status" value="1"/>
</dbReference>
<evidence type="ECO:0000313" key="10">
    <source>
        <dbReference type="EMBL" id="OCS88517.1"/>
    </source>
</evidence>
<dbReference type="Gene3D" id="2.60.260.20">
    <property type="entry name" value="Urease metallochaperone UreE, N-terminal domain"/>
    <property type="match status" value="2"/>
</dbReference>
<keyword evidence="3" id="KW-0677">Repeat</keyword>
<dbReference type="Gene3D" id="1.10.287.110">
    <property type="entry name" value="DnaJ domain"/>
    <property type="match status" value="1"/>
</dbReference>
<evidence type="ECO:0000259" key="9">
    <source>
        <dbReference type="PROSITE" id="PS50076"/>
    </source>
</evidence>
<protein>
    <recommendedName>
        <fullName evidence="9">J domain-containing protein</fullName>
    </recommendedName>
</protein>
<dbReference type="OrthoDB" id="9779889at2"/>
<feature type="domain" description="J" evidence="9">
    <location>
        <begin position="4"/>
        <end position="68"/>
    </location>
</feature>
<evidence type="ECO:0000313" key="11">
    <source>
        <dbReference type="Proteomes" id="UP000093199"/>
    </source>
</evidence>
<comment type="caution">
    <text evidence="10">The sequence shown here is derived from an EMBL/GenBank/DDBJ whole genome shotgun (WGS) entry which is preliminary data.</text>
</comment>
<reference evidence="10 11" key="1">
    <citation type="submission" date="2016-07" db="EMBL/GenBank/DDBJ databases">
        <title>Caryophanon tenue genome sequencing.</title>
        <authorList>
            <person name="Verma A."/>
            <person name="Pal Y."/>
            <person name="Krishnamurthi S."/>
        </authorList>
    </citation>
    <scope>NUCLEOTIDE SEQUENCE [LARGE SCALE GENOMIC DNA]</scope>
    <source>
        <strain evidence="10 11">DSM 14152</strain>
    </source>
</reference>
<dbReference type="InterPro" id="IPR001623">
    <property type="entry name" value="DnaJ_domain"/>
</dbReference>
<evidence type="ECO:0000256" key="7">
    <source>
        <dbReference type="ARBA" id="ARBA00023186"/>
    </source>
</evidence>
<dbReference type="FunFam" id="2.60.260.20:FF:000005">
    <property type="entry name" value="Chaperone protein dnaJ 1, mitochondrial"/>
    <property type="match status" value="1"/>
</dbReference>
<dbReference type="InterPro" id="IPR018253">
    <property type="entry name" value="DnaJ_domain_CS"/>
</dbReference>
<dbReference type="GO" id="GO:0042026">
    <property type="term" value="P:protein refolding"/>
    <property type="evidence" value="ECO:0007669"/>
    <property type="project" value="TreeGrafter"/>
</dbReference>
<sequence length="298" mass="32202">MAKNYYDVLGVSKTATADDIKKAFRKLSKQYHPDINKAADANEKFKEINEAYETLSDPKKRQDYDRLQDSPFGRGGYTGGGSRTYTGGSPFGDATADDFGGFGGFGDFSDIFSDFFGGAGGGFSQQATRPRKGDDIEYRVTLDFLEAALGKTMSLTLNGKTLSVNIPAGIDEGQKVRLAGQGHPGNNGGPAGDVIISCHIRPSATFRRDGLNIESDVTIRFSEAALGTKATVKTLTSQVSLNIPAGTQSGAKLRLRGKGIQKKNGEQGDHFVVVRVKTPQQLTDREKELFEELSRLEK</sequence>
<dbReference type="SUPFAM" id="SSF46565">
    <property type="entry name" value="Chaperone J-domain"/>
    <property type="match status" value="1"/>
</dbReference>
<evidence type="ECO:0000256" key="4">
    <source>
        <dbReference type="ARBA" id="ARBA00022771"/>
    </source>
</evidence>
<dbReference type="PROSITE" id="PS50076">
    <property type="entry name" value="DNAJ_2"/>
    <property type="match status" value="1"/>
</dbReference>
<organism evidence="10 11">
    <name type="scientific">Caryophanon tenue</name>
    <dbReference type="NCBI Taxonomy" id="33978"/>
    <lineage>
        <taxon>Bacteria</taxon>
        <taxon>Bacillati</taxon>
        <taxon>Bacillota</taxon>
        <taxon>Bacilli</taxon>
        <taxon>Bacillales</taxon>
        <taxon>Caryophanaceae</taxon>
        <taxon>Caryophanon</taxon>
    </lineage>
</organism>
<dbReference type="GO" id="GO:0005737">
    <property type="term" value="C:cytoplasm"/>
    <property type="evidence" value="ECO:0007669"/>
    <property type="project" value="TreeGrafter"/>
</dbReference>
<keyword evidence="11" id="KW-1185">Reference proteome</keyword>
<dbReference type="STRING" id="33978.A6M13_01345"/>
<keyword evidence="6" id="KW-0346">Stress response</keyword>
<keyword evidence="1" id="KW-0235">DNA replication</keyword>
<feature type="compositionally biased region" description="Gly residues" evidence="8">
    <location>
        <begin position="73"/>
        <end position="82"/>
    </location>
</feature>
<dbReference type="GO" id="GO:0006260">
    <property type="term" value="P:DNA replication"/>
    <property type="evidence" value="ECO:0007669"/>
    <property type="project" value="UniProtKB-KW"/>
</dbReference>
<dbReference type="GO" id="GO:0008270">
    <property type="term" value="F:zinc ion binding"/>
    <property type="evidence" value="ECO:0007669"/>
    <property type="project" value="UniProtKB-KW"/>
</dbReference>
<keyword evidence="4" id="KW-0863">Zinc-finger</keyword>
<dbReference type="GO" id="GO:0051082">
    <property type="term" value="F:unfolded protein binding"/>
    <property type="evidence" value="ECO:0007669"/>
    <property type="project" value="InterPro"/>
</dbReference>
<evidence type="ECO:0000256" key="2">
    <source>
        <dbReference type="ARBA" id="ARBA00022723"/>
    </source>
</evidence>
<gene>
    <name evidence="10" type="ORF">A6M13_01345</name>
</gene>
<dbReference type="EMBL" id="MASJ01000001">
    <property type="protein sequence ID" value="OCS88517.1"/>
    <property type="molecule type" value="Genomic_DNA"/>
</dbReference>
<dbReference type="CDD" id="cd10747">
    <property type="entry name" value="DnaJ_C"/>
    <property type="match status" value="1"/>
</dbReference>
<keyword evidence="2" id="KW-0479">Metal-binding</keyword>
<evidence type="ECO:0000256" key="8">
    <source>
        <dbReference type="SAM" id="MobiDB-lite"/>
    </source>
</evidence>
<dbReference type="PANTHER" id="PTHR43096:SF52">
    <property type="entry name" value="DNAJ HOMOLOG 1, MITOCHONDRIAL-RELATED"/>
    <property type="match status" value="1"/>
</dbReference>
<evidence type="ECO:0000256" key="1">
    <source>
        <dbReference type="ARBA" id="ARBA00022705"/>
    </source>
</evidence>
<dbReference type="Pfam" id="PF00226">
    <property type="entry name" value="DnaJ"/>
    <property type="match status" value="1"/>
</dbReference>
<dbReference type="InterPro" id="IPR002939">
    <property type="entry name" value="DnaJ_C"/>
</dbReference>
<proteinExistence type="predicted"/>
<keyword evidence="7" id="KW-0143">Chaperone</keyword>
<dbReference type="PROSITE" id="PS00636">
    <property type="entry name" value="DNAJ_1"/>
    <property type="match status" value="1"/>
</dbReference>
<dbReference type="InterPro" id="IPR008971">
    <property type="entry name" value="HSP40/DnaJ_pept-bd"/>
</dbReference>
<dbReference type="CDD" id="cd06257">
    <property type="entry name" value="DnaJ"/>
    <property type="match status" value="1"/>
</dbReference>
<dbReference type="SMART" id="SM00271">
    <property type="entry name" value="DnaJ"/>
    <property type="match status" value="1"/>
</dbReference>
<name>A0A1C0YMX0_9BACL</name>
<dbReference type="PRINTS" id="PR00625">
    <property type="entry name" value="JDOMAIN"/>
</dbReference>
<dbReference type="Proteomes" id="UP000093199">
    <property type="component" value="Unassembled WGS sequence"/>
</dbReference>
<evidence type="ECO:0000256" key="6">
    <source>
        <dbReference type="ARBA" id="ARBA00023016"/>
    </source>
</evidence>
<accession>A0A1C0YMX0</accession>
<feature type="compositionally biased region" description="Basic and acidic residues" evidence="8">
    <location>
        <begin position="56"/>
        <end position="68"/>
    </location>
</feature>
<evidence type="ECO:0000256" key="5">
    <source>
        <dbReference type="ARBA" id="ARBA00022833"/>
    </source>
</evidence>
<feature type="region of interest" description="Disordered" evidence="8">
    <location>
        <begin position="56"/>
        <end position="86"/>
    </location>
</feature>